<dbReference type="Pfam" id="PF02082">
    <property type="entry name" value="Rrf2"/>
    <property type="match status" value="1"/>
</dbReference>
<dbReference type="GO" id="GO:0003700">
    <property type="term" value="F:DNA-binding transcription factor activity"/>
    <property type="evidence" value="ECO:0007669"/>
    <property type="project" value="TreeGrafter"/>
</dbReference>
<sequence>MSHISTGVEYGLHCLLYLSDPAAGVSDASAKDLAELQGVPVEYVAKLFTKLSRAGIVAATEGVRGGFRLARPAAEISVLDVVNAIDGNKALFDCREIRANCAVFGDKPPAWATRGVCSIHAVMLDAEKRMTESLAAHSLADLATRTVQKAPATYGHQVVKWLGHRSSTRRSESGHPHRNSHQGEKS</sequence>
<dbReference type="AlphaFoldDB" id="A0A329D006"/>
<dbReference type="RefSeq" id="WP_111929163.1">
    <property type="nucleotide sequence ID" value="NZ_CADFFP010000003.1"/>
</dbReference>
<gene>
    <name evidence="2" type="ORF">BX591_101538</name>
</gene>
<feature type="region of interest" description="Disordered" evidence="1">
    <location>
        <begin position="164"/>
        <end position="186"/>
    </location>
</feature>
<dbReference type="GO" id="GO:0005829">
    <property type="term" value="C:cytosol"/>
    <property type="evidence" value="ECO:0007669"/>
    <property type="project" value="TreeGrafter"/>
</dbReference>
<dbReference type="SUPFAM" id="SSF46785">
    <property type="entry name" value="Winged helix' DNA-binding domain"/>
    <property type="match status" value="1"/>
</dbReference>
<feature type="compositionally biased region" description="Basic and acidic residues" evidence="1">
    <location>
        <begin position="169"/>
        <end position="186"/>
    </location>
</feature>
<dbReference type="Proteomes" id="UP000248918">
    <property type="component" value="Unassembled WGS sequence"/>
</dbReference>
<evidence type="ECO:0000256" key="1">
    <source>
        <dbReference type="SAM" id="MobiDB-lite"/>
    </source>
</evidence>
<name>A0A329D006_9BURK</name>
<comment type="caution">
    <text evidence="2">The sequence shown here is derived from an EMBL/GenBank/DDBJ whole genome shotgun (WGS) entry which is preliminary data.</text>
</comment>
<reference evidence="2 3" key="1">
    <citation type="submission" date="2018-06" db="EMBL/GenBank/DDBJ databases">
        <title>Genomic Encyclopedia of Type Strains, Phase III (KMG-III): the genomes of soil and plant-associated and newly described type strains.</title>
        <authorList>
            <person name="Whitman W."/>
        </authorList>
    </citation>
    <scope>NUCLEOTIDE SEQUENCE [LARGE SCALE GENOMIC DNA]</scope>
    <source>
        <strain evidence="2 3">LMG 23644</strain>
    </source>
</reference>
<dbReference type="InterPro" id="IPR036390">
    <property type="entry name" value="WH_DNA-bd_sf"/>
</dbReference>
<accession>A0A329D006</accession>
<dbReference type="NCBIfam" id="TIGR00738">
    <property type="entry name" value="rrf2_super"/>
    <property type="match status" value="1"/>
</dbReference>
<dbReference type="InterPro" id="IPR000944">
    <property type="entry name" value="Tscrpt_reg_Rrf2"/>
</dbReference>
<dbReference type="OrthoDB" id="9800519at2"/>
<dbReference type="PROSITE" id="PS51197">
    <property type="entry name" value="HTH_RRF2_2"/>
    <property type="match status" value="1"/>
</dbReference>
<dbReference type="Gene3D" id="1.10.10.10">
    <property type="entry name" value="Winged helix-like DNA-binding domain superfamily/Winged helix DNA-binding domain"/>
    <property type="match status" value="1"/>
</dbReference>
<evidence type="ECO:0000313" key="3">
    <source>
        <dbReference type="Proteomes" id="UP000248918"/>
    </source>
</evidence>
<protein>
    <submittedName>
        <fullName evidence="2">BadM/Rrf2 family transcriptional regulator</fullName>
    </submittedName>
</protein>
<dbReference type="InterPro" id="IPR036388">
    <property type="entry name" value="WH-like_DNA-bd_sf"/>
</dbReference>
<dbReference type="PANTHER" id="PTHR33221">
    <property type="entry name" value="WINGED HELIX-TURN-HELIX TRANSCRIPTIONAL REGULATOR, RRF2 FAMILY"/>
    <property type="match status" value="1"/>
</dbReference>
<dbReference type="InterPro" id="IPR030489">
    <property type="entry name" value="TR_Rrf2-type_CS"/>
</dbReference>
<evidence type="ECO:0000313" key="2">
    <source>
        <dbReference type="EMBL" id="RAS39201.1"/>
    </source>
</evidence>
<organism evidence="2 3">
    <name type="scientific">Paraburkholderia bryophila</name>
    <dbReference type="NCBI Taxonomy" id="420952"/>
    <lineage>
        <taxon>Bacteria</taxon>
        <taxon>Pseudomonadati</taxon>
        <taxon>Pseudomonadota</taxon>
        <taxon>Betaproteobacteria</taxon>
        <taxon>Burkholderiales</taxon>
        <taxon>Burkholderiaceae</taxon>
        <taxon>Paraburkholderia</taxon>
    </lineage>
</organism>
<dbReference type="PROSITE" id="PS01332">
    <property type="entry name" value="HTH_RRF2_1"/>
    <property type="match status" value="1"/>
</dbReference>
<proteinExistence type="predicted"/>
<dbReference type="PANTHER" id="PTHR33221:SF13">
    <property type="entry name" value="TRANSCRIPTIONAL REGULATOR-RELATED"/>
    <property type="match status" value="1"/>
</dbReference>
<dbReference type="EMBL" id="QLTK01000001">
    <property type="protein sequence ID" value="RAS39201.1"/>
    <property type="molecule type" value="Genomic_DNA"/>
</dbReference>